<dbReference type="GO" id="GO:0046872">
    <property type="term" value="F:metal ion binding"/>
    <property type="evidence" value="ECO:0007669"/>
    <property type="project" value="UniProtKB-KW"/>
</dbReference>
<keyword evidence="3" id="KW-0411">Iron-sulfur</keyword>
<dbReference type="Gene3D" id="3.20.20.70">
    <property type="entry name" value="Aldolase class I"/>
    <property type="match status" value="1"/>
</dbReference>
<keyword evidence="5" id="KW-1185">Reference proteome</keyword>
<keyword evidence="2" id="KW-0408">Iron</keyword>
<protein>
    <submittedName>
        <fullName evidence="4">Putative selenate reductase</fullName>
    </submittedName>
</protein>
<dbReference type="AlphaFoldDB" id="A0A366EW11"/>
<dbReference type="PROSITE" id="PS00198">
    <property type="entry name" value="4FE4S_FER_1"/>
    <property type="match status" value="1"/>
</dbReference>
<sequence>MVQLAPVPFDILIGRMFRELKEKKSIFDLPAQRFVAAYPGHDLSVAFRGRRAATPFGPAAGPHTQMAQNIALSWLAGGRVIECKTVQVNDAIEVPRPCIDMATVGYNVEWSQELTVQQSLEEYVKGAMLIEMLKASGIGASLSDTVFDMSVGYDLAGIRSAKVRGFLDGMLDATAVVDRLRSQIPSQYGKFRDLPFPTRISDSLTLSTFHGCPPNEIEGIVAHLIGDVGLDVVIKLNPTLLGREALDAILRDRLGYHDIVVPDRAFADDATWPEVVDLIGRLAPFAAGREKSLGVKFSNTLVVENTSGFFPASEPVMYLSGPPLHPLAIALVARFRNTFGDRVPVSFSGGIDEGNFADAVGLGLKPVTVCSDFLKFGGYRRGWRYFGDLVKRMDAVGAKDIEVFTLHAHGQAEAALADLGLSADRDARCRAALAAGGDPRQAAGDAFAAWVSAARVRNSAVYAERAIADRRYGAAENATPPKKIGSSLVLFDCLTCDKCIPVCPNDANFSFSVPVGETPVERLTPKGDGWALEVTGSVWVRKPHQIGAFADVCNECGHCDVLCPEDGGPYKSKPLFFGSRETFEAAPHRDGFVVEPGPEGAAMLGRFRGETVRVERTSAGVRYSGQGFDLALDPGDVAGSVSGAADGPVDLTRLRIMLPILDAVAGPGAVNYVSAGLGRGA</sequence>
<accession>A0A366EW11</accession>
<evidence type="ECO:0000313" key="4">
    <source>
        <dbReference type="EMBL" id="RBP05675.1"/>
    </source>
</evidence>
<dbReference type="Proteomes" id="UP000253529">
    <property type="component" value="Unassembled WGS sequence"/>
</dbReference>
<name>A0A366EW11_9HYPH</name>
<dbReference type="InterPro" id="IPR017900">
    <property type="entry name" value="4Fe4S_Fe_S_CS"/>
</dbReference>
<keyword evidence="1" id="KW-0479">Metal-binding</keyword>
<dbReference type="SUPFAM" id="SSF51395">
    <property type="entry name" value="FMN-linked oxidoreductases"/>
    <property type="match status" value="1"/>
</dbReference>
<dbReference type="EMBL" id="QNRK01000034">
    <property type="protein sequence ID" value="RBP05675.1"/>
    <property type="molecule type" value="Genomic_DNA"/>
</dbReference>
<comment type="caution">
    <text evidence="4">The sequence shown here is derived from an EMBL/GenBank/DDBJ whole genome shotgun (WGS) entry which is preliminary data.</text>
</comment>
<dbReference type="SUPFAM" id="SSF46548">
    <property type="entry name" value="alpha-helical ferredoxin"/>
    <property type="match status" value="1"/>
</dbReference>
<dbReference type="RefSeq" id="WP_113891826.1">
    <property type="nucleotide sequence ID" value="NZ_QNRK01000034.1"/>
</dbReference>
<evidence type="ECO:0000256" key="2">
    <source>
        <dbReference type="ARBA" id="ARBA00023004"/>
    </source>
</evidence>
<proteinExistence type="predicted"/>
<reference evidence="4 5" key="1">
    <citation type="submission" date="2018-06" db="EMBL/GenBank/DDBJ databases">
        <title>Genomic Encyclopedia of Type Strains, Phase IV (KMG-IV): sequencing the most valuable type-strain genomes for metagenomic binning, comparative biology and taxonomic classification.</title>
        <authorList>
            <person name="Goeker M."/>
        </authorList>
    </citation>
    <scope>NUCLEOTIDE SEQUENCE [LARGE SCALE GENOMIC DNA]</scope>
    <source>
        <strain evidence="4 5">DSM 24875</strain>
    </source>
</reference>
<dbReference type="InterPro" id="IPR013785">
    <property type="entry name" value="Aldolase_TIM"/>
</dbReference>
<dbReference type="OrthoDB" id="9810782at2"/>
<gene>
    <name evidence="4" type="ORF">DFR50_13438</name>
</gene>
<evidence type="ECO:0000313" key="5">
    <source>
        <dbReference type="Proteomes" id="UP000253529"/>
    </source>
</evidence>
<dbReference type="GO" id="GO:0051536">
    <property type="term" value="F:iron-sulfur cluster binding"/>
    <property type="evidence" value="ECO:0007669"/>
    <property type="project" value="UniProtKB-KW"/>
</dbReference>
<organism evidence="4 5">
    <name type="scientific">Roseiarcus fermentans</name>
    <dbReference type="NCBI Taxonomy" id="1473586"/>
    <lineage>
        <taxon>Bacteria</taxon>
        <taxon>Pseudomonadati</taxon>
        <taxon>Pseudomonadota</taxon>
        <taxon>Alphaproteobacteria</taxon>
        <taxon>Hyphomicrobiales</taxon>
        <taxon>Roseiarcaceae</taxon>
        <taxon>Roseiarcus</taxon>
    </lineage>
</organism>
<evidence type="ECO:0000256" key="1">
    <source>
        <dbReference type="ARBA" id="ARBA00022723"/>
    </source>
</evidence>
<evidence type="ECO:0000256" key="3">
    <source>
        <dbReference type="ARBA" id="ARBA00023014"/>
    </source>
</evidence>